<dbReference type="EMBL" id="LRFG02000002">
    <property type="protein sequence ID" value="PCO05577.1"/>
    <property type="molecule type" value="Genomic_DNA"/>
</dbReference>
<reference evidence="1" key="1">
    <citation type="submission" date="2017-08" db="EMBL/GenBank/DDBJ databases">
        <title>Microbulbifer marisrubri sp. nov., a halophilic alphaproteobacterium isolated from marine sediment of the Yellow Sea, China.</title>
        <authorList>
            <person name="Zhang G."/>
            <person name="Xiong Q."/>
        </authorList>
    </citation>
    <scope>NUCLEOTIDE SEQUENCE [LARGE SCALE GENOMIC DNA]</scope>
    <source>
        <strain evidence="1">WRN-8</strain>
    </source>
</reference>
<protein>
    <recommendedName>
        <fullName evidence="3">Transposase</fullName>
    </recommendedName>
</protein>
<evidence type="ECO:0000313" key="1">
    <source>
        <dbReference type="EMBL" id="PCO05577.1"/>
    </source>
</evidence>
<keyword evidence="2" id="KW-1185">Reference proteome</keyword>
<organism evidence="1 2">
    <name type="scientific">Microbulbifer flavimaris</name>
    <dbReference type="NCBI Taxonomy" id="1781068"/>
    <lineage>
        <taxon>Bacteria</taxon>
        <taxon>Pseudomonadati</taxon>
        <taxon>Pseudomonadota</taxon>
        <taxon>Gammaproteobacteria</taxon>
        <taxon>Cellvibrionales</taxon>
        <taxon>Microbulbiferaceae</taxon>
        <taxon>Microbulbifer</taxon>
    </lineage>
</organism>
<dbReference type="Proteomes" id="UP000218427">
    <property type="component" value="Unassembled WGS sequence"/>
</dbReference>
<name>A0ABX4HZJ8_9GAMM</name>
<evidence type="ECO:0000313" key="2">
    <source>
        <dbReference type="Proteomes" id="UP000218427"/>
    </source>
</evidence>
<comment type="caution">
    <text evidence="1">The sequence shown here is derived from an EMBL/GenBank/DDBJ whole genome shotgun (WGS) entry which is preliminary data.</text>
</comment>
<sequence>MKMQAQVRHVTRLQAKSISSAIYIVSRYLTVLFTTKRQMHAIACLLVRGHDGHELREILDTKRPGAVIAQLRKRGLKIPSTSTFTYGKHGWLWRKVYKFSSEDRQTLAELVHLSKKKQGGKN</sequence>
<evidence type="ECO:0008006" key="3">
    <source>
        <dbReference type="Google" id="ProtNLM"/>
    </source>
</evidence>
<proteinExistence type="predicted"/>
<accession>A0ABX4HZJ8</accession>
<gene>
    <name evidence="1" type="ORF">AWR36_006055</name>
</gene>